<gene>
    <name evidence="2" type="ORF">GCM10012275_19320</name>
</gene>
<dbReference type="Proteomes" id="UP000637578">
    <property type="component" value="Unassembled WGS sequence"/>
</dbReference>
<dbReference type="InterPro" id="IPR006944">
    <property type="entry name" value="Phage/GTA_portal"/>
</dbReference>
<dbReference type="Gene3D" id="3.30.1120.70">
    <property type="match status" value="1"/>
</dbReference>
<organism evidence="2 3">
    <name type="scientific">Longimycelium tulufanense</name>
    <dbReference type="NCBI Taxonomy" id="907463"/>
    <lineage>
        <taxon>Bacteria</taxon>
        <taxon>Bacillati</taxon>
        <taxon>Actinomycetota</taxon>
        <taxon>Actinomycetes</taxon>
        <taxon>Pseudonocardiales</taxon>
        <taxon>Pseudonocardiaceae</taxon>
        <taxon>Longimycelium</taxon>
    </lineage>
</organism>
<dbReference type="Pfam" id="PF04860">
    <property type="entry name" value="Phage_portal"/>
    <property type="match status" value="1"/>
</dbReference>
<accession>A0A8J3FTR2</accession>
<reference evidence="2" key="1">
    <citation type="journal article" date="2014" name="Int. J. Syst. Evol. Microbiol.">
        <title>Complete genome sequence of Corynebacterium casei LMG S-19264T (=DSM 44701T), isolated from a smear-ripened cheese.</title>
        <authorList>
            <consortium name="US DOE Joint Genome Institute (JGI-PGF)"/>
            <person name="Walter F."/>
            <person name="Albersmeier A."/>
            <person name="Kalinowski J."/>
            <person name="Ruckert C."/>
        </authorList>
    </citation>
    <scope>NUCLEOTIDE SEQUENCE</scope>
    <source>
        <strain evidence="2">CGMCC 4.5737</strain>
    </source>
</reference>
<dbReference type="NCBIfam" id="TIGR01537">
    <property type="entry name" value="portal_HK97"/>
    <property type="match status" value="1"/>
</dbReference>
<dbReference type="Gene3D" id="1.20.1270.210">
    <property type="match status" value="1"/>
</dbReference>
<comment type="caution">
    <text evidence="2">The sequence shown here is derived from an EMBL/GenBank/DDBJ whole genome shotgun (WGS) entry which is preliminary data.</text>
</comment>
<dbReference type="EMBL" id="BMMK01000006">
    <property type="protein sequence ID" value="GGM48503.1"/>
    <property type="molecule type" value="Genomic_DNA"/>
</dbReference>
<dbReference type="InterPro" id="IPR006427">
    <property type="entry name" value="Portal_HK97"/>
</dbReference>
<dbReference type="Gene3D" id="3.40.140.120">
    <property type="match status" value="1"/>
</dbReference>
<protein>
    <submittedName>
        <fullName evidence="2">Histone H1</fullName>
    </submittedName>
</protein>
<keyword evidence="3" id="KW-1185">Reference proteome</keyword>
<feature type="region of interest" description="Disordered" evidence="1">
    <location>
        <begin position="388"/>
        <end position="429"/>
    </location>
</feature>
<dbReference type="RefSeq" id="WP_189056069.1">
    <property type="nucleotide sequence ID" value="NZ_BMMK01000006.1"/>
</dbReference>
<sequence>MWAAAFERRARDVTAARTSADVAAGLPAESPRVTMHSALTITAVYACVRLLADSVATLPIDVYRRTADGGRRELSTRPPWIEQPNPDTDRLTWLSQVMTSLLLAGNAYIAVSWAGADIAALDVLDPRRITPRYERTRAGTKTLVYQVSSAGSQARREVIGTLTPREVVHLRGMTLPGELEGVSPVRAARETIGLAMSAQEFGARFFTEGAVPQVALEVPGAMSPEGIAAAQAHWRKTFGGARKRHNPAVLIEGVKLKTISIAPDEAQFLQTRQFQVADIARLFGVPPHLIGDASGSTSWGSGLAEQGLAFVMYSLRPWLERIETGFDRLIQLQYGRRRAFTKFNAEGLLRGSAKDRMEIYRQGIQSGIYTPAEVRALEDLPPLDNDYAGYPQVPMSQALLTPAGPVPTNQPPGARSAVEEDQDREDRAT</sequence>
<evidence type="ECO:0000256" key="1">
    <source>
        <dbReference type="SAM" id="MobiDB-lite"/>
    </source>
</evidence>
<proteinExistence type="predicted"/>
<reference evidence="2" key="2">
    <citation type="submission" date="2020-09" db="EMBL/GenBank/DDBJ databases">
        <authorList>
            <person name="Sun Q."/>
            <person name="Zhou Y."/>
        </authorList>
    </citation>
    <scope>NUCLEOTIDE SEQUENCE</scope>
    <source>
        <strain evidence="2">CGMCC 4.5737</strain>
    </source>
</reference>
<evidence type="ECO:0000313" key="3">
    <source>
        <dbReference type="Proteomes" id="UP000637578"/>
    </source>
</evidence>
<name>A0A8J3FTR2_9PSEU</name>
<evidence type="ECO:0000313" key="2">
    <source>
        <dbReference type="EMBL" id="GGM48503.1"/>
    </source>
</evidence>
<dbReference type="AlphaFoldDB" id="A0A8J3FTR2"/>